<dbReference type="InterPro" id="IPR037274">
    <property type="entry name" value="Znf_CHY_sf"/>
</dbReference>
<protein>
    <submittedName>
        <fullName evidence="6">CHY-type Zn-finger protein</fullName>
    </submittedName>
</protein>
<dbReference type="InterPro" id="IPR008913">
    <property type="entry name" value="Znf_CHY"/>
</dbReference>
<keyword evidence="3" id="KW-0862">Zinc</keyword>
<dbReference type="EMBL" id="JAUSYY010000001">
    <property type="protein sequence ID" value="MDQ0894895.1"/>
    <property type="molecule type" value="Genomic_DNA"/>
</dbReference>
<reference evidence="6 7" key="1">
    <citation type="submission" date="2023-07" db="EMBL/GenBank/DDBJ databases">
        <title>Comparative genomics of wheat-associated soil bacteria to identify genetic determinants of phenazine resistance.</title>
        <authorList>
            <person name="Mouncey N."/>
        </authorList>
    </citation>
    <scope>NUCLEOTIDE SEQUENCE [LARGE SCALE GENOMIC DNA]</scope>
    <source>
        <strain evidence="6 7">V3I3</strain>
    </source>
</reference>
<dbReference type="PANTHER" id="PTHR28082">
    <property type="entry name" value="ZINC FINGER PROTEIN"/>
    <property type="match status" value="1"/>
</dbReference>
<evidence type="ECO:0000259" key="4">
    <source>
        <dbReference type="PROSITE" id="PS50157"/>
    </source>
</evidence>
<keyword evidence="7" id="KW-1185">Reference proteome</keyword>
<dbReference type="PROSITE" id="PS51266">
    <property type="entry name" value="ZF_CHY"/>
    <property type="match status" value="1"/>
</dbReference>
<dbReference type="PROSITE" id="PS50157">
    <property type="entry name" value="ZINC_FINGER_C2H2_2"/>
    <property type="match status" value="1"/>
</dbReference>
<comment type="caution">
    <text evidence="6">The sequence shown here is derived from an EMBL/GenBank/DDBJ whole genome shotgun (WGS) entry which is preliminary data.</text>
</comment>
<keyword evidence="1" id="KW-0479">Metal-binding</keyword>
<sequence>MPDADHPETRAAPRVLGPVVDDLTRCVHYQTAVDIVAIKFACCNEYYPCHLCHAETADHAAQQWRLGDRDHEAVLCGACKTQLTIASYLAASECPNCGSPFNERCRLHTHLYFETGDPTPPSAPAA</sequence>
<keyword evidence="2" id="KW-0863">Zinc-finger</keyword>
<dbReference type="PANTHER" id="PTHR28082:SF1">
    <property type="entry name" value="HELPER OF TIM PROTEIN 13"/>
    <property type="match status" value="1"/>
</dbReference>
<evidence type="ECO:0000256" key="2">
    <source>
        <dbReference type="ARBA" id="ARBA00022771"/>
    </source>
</evidence>
<evidence type="ECO:0000259" key="5">
    <source>
        <dbReference type="PROSITE" id="PS51266"/>
    </source>
</evidence>
<gene>
    <name evidence="6" type="ORF">QFZ26_002450</name>
</gene>
<dbReference type="Proteomes" id="UP001239083">
    <property type="component" value="Unassembled WGS sequence"/>
</dbReference>
<evidence type="ECO:0000313" key="7">
    <source>
        <dbReference type="Proteomes" id="UP001239083"/>
    </source>
</evidence>
<evidence type="ECO:0000256" key="3">
    <source>
        <dbReference type="ARBA" id="ARBA00022833"/>
    </source>
</evidence>
<accession>A0ABU0RA00</accession>
<dbReference type="SUPFAM" id="SSF161219">
    <property type="entry name" value="CHY zinc finger-like"/>
    <property type="match status" value="1"/>
</dbReference>
<proteinExistence type="predicted"/>
<name>A0ABU0RA00_9MICO</name>
<evidence type="ECO:0000313" key="6">
    <source>
        <dbReference type="EMBL" id="MDQ0894895.1"/>
    </source>
</evidence>
<evidence type="ECO:0000256" key="1">
    <source>
        <dbReference type="ARBA" id="ARBA00022723"/>
    </source>
</evidence>
<dbReference type="Pfam" id="PF05495">
    <property type="entry name" value="zf-CHY"/>
    <property type="match status" value="1"/>
</dbReference>
<feature type="domain" description="CHY-type" evidence="5">
    <location>
        <begin position="19"/>
        <end position="99"/>
    </location>
</feature>
<dbReference type="InterPro" id="IPR016694">
    <property type="entry name" value="UCP017292"/>
</dbReference>
<feature type="domain" description="C2H2-type" evidence="4">
    <location>
        <begin position="92"/>
        <end position="119"/>
    </location>
</feature>
<dbReference type="InterPro" id="IPR013087">
    <property type="entry name" value="Znf_C2H2_type"/>
</dbReference>
<dbReference type="RefSeq" id="WP_307042508.1">
    <property type="nucleotide sequence ID" value="NZ_JAUSYY010000001.1"/>
</dbReference>
<organism evidence="6 7">
    <name type="scientific">Agromyces ramosus</name>
    <dbReference type="NCBI Taxonomy" id="33879"/>
    <lineage>
        <taxon>Bacteria</taxon>
        <taxon>Bacillati</taxon>
        <taxon>Actinomycetota</taxon>
        <taxon>Actinomycetes</taxon>
        <taxon>Micrococcales</taxon>
        <taxon>Microbacteriaceae</taxon>
        <taxon>Agromyces</taxon>
    </lineage>
</organism>
<dbReference type="InterPro" id="IPR052604">
    <property type="entry name" value="Mito_Tim_assembly_helper"/>
</dbReference>
<dbReference type="PIRSF" id="PIRSF017292">
    <property type="entry name" value="UCP017292_Znf_CHY"/>
    <property type="match status" value="1"/>
</dbReference>